<accession>A0A382V4W0</accession>
<organism evidence="1">
    <name type="scientific">marine metagenome</name>
    <dbReference type="NCBI Taxonomy" id="408172"/>
    <lineage>
        <taxon>unclassified sequences</taxon>
        <taxon>metagenomes</taxon>
        <taxon>ecological metagenomes</taxon>
    </lineage>
</organism>
<gene>
    <name evidence="1" type="ORF">METZ01_LOCUS394334</name>
</gene>
<protein>
    <submittedName>
        <fullName evidence="1">Uncharacterized protein</fullName>
    </submittedName>
</protein>
<sequence>MEYLLIGLTDEETWKGDPRCGGS</sequence>
<reference evidence="1" key="1">
    <citation type="submission" date="2018-05" db="EMBL/GenBank/DDBJ databases">
        <authorList>
            <person name="Lanie J.A."/>
            <person name="Ng W.-L."/>
            <person name="Kazmierczak K.M."/>
            <person name="Andrzejewski T.M."/>
            <person name="Davidsen T.M."/>
            <person name="Wayne K.J."/>
            <person name="Tettelin H."/>
            <person name="Glass J.I."/>
            <person name="Rusch D."/>
            <person name="Podicherti R."/>
            <person name="Tsui H.-C.T."/>
            <person name="Winkler M.E."/>
        </authorList>
    </citation>
    <scope>NUCLEOTIDE SEQUENCE</scope>
</reference>
<dbReference type="EMBL" id="UINC01149177">
    <property type="protein sequence ID" value="SVD41480.1"/>
    <property type="molecule type" value="Genomic_DNA"/>
</dbReference>
<evidence type="ECO:0000313" key="1">
    <source>
        <dbReference type="EMBL" id="SVD41480.1"/>
    </source>
</evidence>
<proteinExistence type="predicted"/>
<name>A0A382V4W0_9ZZZZ</name>
<dbReference type="AlphaFoldDB" id="A0A382V4W0"/>